<name>A0A3B0U7J3_9ZZZZ</name>
<feature type="region of interest" description="Disordered" evidence="1">
    <location>
        <begin position="97"/>
        <end position="129"/>
    </location>
</feature>
<accession>A0A3B0U7J3</accession>
<sequence>MSLSISGSILEISDVQQIKETFKKREFVLELTENPQYPEFIKFELIQDKCALLDAYKVSDRVTVHFNLKGRKWTDREGKVVYFNSLQAWRMELEGKPHQAASASETTAPIETLSEPGWSTEGGEGDLPF</sequence>
<gene>
    <name evidence="2" type="ORF">MNBD_BACTEROID06-929</name>
</gene>
<organism evidence="2">
    <name type="scientific">hydrothermal vent metagenome</name>
    <dbReference type="NCBI Taxonomy" id="652676"/>
    <lineage>
        <taxon>unclassified sequences</taxon>
        <taxon>metagenomes</taxon>
        <taxon>ecological metagenomes</taxon>
    </lineage>
</organism>
<evidence type="ECO:0000256" key="1">
    <source>
        <dbReference type="SAM" id="MobiDB-lite"/>
    </source>
</evidence>
<reference evidence="2" key="1">
    <citation type="submission" date="2018-06" db="EMBL/GenBank/DDBJ databases">
        <authorList>
            <person name="Zhirakovskaya E."/>
        </authorList>
    </citation>
    <scope>NUCLEOTIDE SEQUENCE</scope>
</reference>
<dbReference type="InterPro" id="IPR021474">
    <property type="entry name" value="DUF3127"/>
</dbReference>
<evidence type="ECO:0000313" key="2">
    <source>
        <dbReference type="EMBL" id="VAW26348.1"/>
    </source>
</evidence>
<dbReference type="Pfam" id="PF11325">
    <property type="entry name" value="DUF3127"/>
    <property type="match status" value="1"/>
</dbReference>
<evidence type="ECO:0008006" key="3">
    <source>
        <dbReference type="Google" id="ProtNLM"/>
    </source>
</evidence>
<proteinExistence type="predicted"/>
<protein>
    <recommendedName>
        <fullName evidence="3">DUF3127 domain-containing protein</fullName>
    </recommendedName>
</protein>
<dbReference type="AlphaFoldDB" id="A0A3B0U7J3"/>
<dbReference type="EMBL" id="UOES01000087">
    <property type="protein sequence ID" value="VAW26348.1"/>
    <property type="molecule type" value="Genomic_DNA"/>
</dbReference>
<dbReference type="SUPFAM" id="SSF50249">
    <property type="entry name" value="Nucleic acid-binding proteins"/>
    <property type="match status" value="1"/>
</dbReference>
<dbReference type="InterPro" id="IPR012340">
    <property type="entry name" value="NA-bd_OB-fold"/>
</dbReference>